<dbReference type="EMBL" id="LFWZ01000064">
    <property type="protein sequence ID" value="KON29438.1"/>
    <property type="molecule type" value="Genomic_DNA"/>
</dbReference>
<comment type="caution">
    <text evidence="2">The sequence shown here is derived from an EMBL/GenBank/DDBJ whole genome shotgun (WGS) entry which is preliminary data.</text>
</comment>
<dbReference type="InterPro" id="IPR019204">
    <property type="entry name" value="DUF2070_membrane"/>
</dbReference>
<sequence>MDSLIYRDESSGCKAALVVPYIHPGPFRNVGSSALPNTLSMELGKRLGCEVLVPHGISTHERDLTSSDETARVARVVASNLPIGEGAKAASPFVRVVRHGAKASCQMFGDVALVTLTLSPKSHDDLPEELSDRIMEASSTMGVTAAVVDSHNSLLQRDELDDSDVENLFQAAVEAIKRAKEGGLYGFSVGVARAVPSEWGLDDGMGPDGVAALAVRLDNNQTCVYVIVDGNNMRSGLRERIVDALRSHGIDEVEVLTTDTHVVNAIGATSRGYYPIGERMDEGKFMEYVVNAAESALLRLGECSASHARVMVHGLTVLGAVGLELLNNVLESAFDLFKRTALAVTPPSLLLAAAVIFFL</sequence>
<dbReference type="Pfam" id="PF09843">
    <property type="entry name" value="DUF2070"/>
    <property type="match status" value="1"/>
</dbReference>
<dbReference type="Proteomes" id="UP000037210">
    <property type="component" value="Unassembled WGS sequence"/>
</dbReference>
<gene>
    <name evidence="2" type="ORF">AC482_06490</name>
</gene>
<protein>
    <recommendedName>
        <fullName evidence="1">DUF2070 domain-containing protein</fullName>
    </recommendedName>
</protein>
<evidence type="ECO:0000313" key="2">
    <source>
        <dbReference type="EMBL" id="KON29438.1"/>
    </source>
</evidence>
<organism evidence="2 3">
    <name type="scientific">miscellaneous Crenarchaeota group-15 archaeon DG-45</name>
    <dbReference type="NCBI Taxonomy" id="1685127"/>
    <lineage>
        <taxon>Archaea</taxon>
        <taxon>Candidatus Bathyarchaeota</taxon>
        <taxon>MCG-15</taxon>
    </lineage>
</organism>
<accession>A0A0M0BLK5</accession>
<proteinExistence type="predicted"/>
<feature type="domain" description="DUF2070" evidence="1">
    <location>
        <begin position="10"/>
        <end position="347"/>
    </location>
</feature>
<name>A0A0M0BLK5_9ARCH</name>
<evidence type="ECO:0000313" key="3">
    <source>
        <dbReference type="Proteomes" id="UP000037210"/>
    </source>
</evidence>
<dbReference type="AlphaFoldDB" id="A0A0M0BLK5"/>
<evidence type="ECO:0000259" key="1">
    <source>
        <dbReference type="Pfam" id="PF09843"/>
    </source>
</evidence>
<reference evidence="2 3" key="1">
    <citation type="submission" date="2015-06" db="EMBL/GenBank/DDBJ databases">
        <title>New insights into the roles of widespread benthic archaea in carbon and nitrogen cycling.</title>
        <authorList>
            <person name="Lazar C.S."/>
            <person name="Baker B.J."/>
            <person name="Seitz K.W."/>
            <person name="Hyde A.S."/>
            <person name="Dick G.J."/>
            <person name="Hinrichs K.-U."/>
            <person name="Teske A.P."/>
        </authorList>
    </citation>
    <scope>NUCLEOTIDE SEQUENCE [LARGE SCALE GENOMIC DNA]</scope>
    <source>
        <strain evidence="2">DG-45</strain>
    </source>
</reference>